<feature type="transmembrane region" description="Helical" evidence="7">
    <location>
        <begin position="651"/>
        <end position="668"/>
    </location>
</feature>
<reference evidence="9 10" key="1">
    <citation type="submission" date="2014-09" db="EMBL/GenBank/DDBJ databases">
        <authorList>
            <person name="Ellenberger Sabrina"/>
        </authorList>
    </citation>
    <scope>NUCLEOTIDE SEQUENCE [LARGE SCALE GENOMIC DNA]</scope>
    <source>
        <strain evidence="9 10">CBS 412.66</strain>
    </source>
</reference>
<dbReference type="STRING" id="35722.A0A0B7N6J9"/>
<evidence type="ECO:0000313" key="10">
    <source>
        <dbReference type="Proteomes" id="UP000054107"/>
    </source>
</evidence>
<dbReference type="EMBL" id="LN724749">
    <property type="protein sequence ID" value="CEP10684.1"/>
    <property type="molecule type" value="Genomic_DNA"/>
</dbReference>
<organism evidence="9 10">
    <name type="scientific">Parasitella parasitica</name>
    <dbReference type="NCBI Taxonomy" id="35722"/>
    <lineage>
        <taxon>Eukaryota</taxon>
        <taxon>Fungi</taxon>
        <taxon>Fungi incertae sedis</taxon>
        <taxon>Mucoromycota</taxon>
        <taxon>Mucoromycotina</taxon>
        <taxon>Mucoromycetes</taxon>
        <taxon>Mucorales</taxon>
        <taxon>Mucorineae</taxon>
        <taxon>Mucoraceae</taxon>
        <taxon>Parasitella</taxon>
    </lineage>
</organism>
<sequence length="949" mass="107828">MQVALLETRSHIESAGLYGNGAGVIASLAFFICVFIIAYYRLKYPRLFIPALQGFVIPFFGLTSGIYRQEFDIMSIVGIFYPTLIGGAIALLTNLLIWPETAAKVSENAFGSALASVQNVLESINSDIFQQENLAFTDLSASKKLRQHIHALDADISKMQSSRTEAKYEIIVSRYCPTWYKDFAQTMSGLSRNLYGFSLAVEREGQIMLNQKIQAQLEVYRHGENPEQHQQSLRLRKQQFQYGDTLMSQGSGYIPVGTDKIEGGGTVSRIEYKLISQLQSSIQPEIKQFVTICTSFMKAIRHRLAENDAIPSNHNLAEKEEICRSKDLAKAMESLQEAKIILQKQYEDRRAQPTEDHYLIYTLLFSLTQFGRKLTKLEEQADQLIKKRAGGRFPRIFLPRMNFVKWLAKANEDAHSGRNATEQVLFGQQNLLQREETRTSASAATKRAVKSNSNGESSSAPVYLDTLAASSRPRSTSSGSSSSTNTHQYTSYKPNGAVDQRMSMESDWIDDDQASIPLQNAPGAHSWNRWLHNINEWLRKDPTRYAIKFAVTMELLALMAWLPIQGVNELYNINRGQWALLSAMVVFNFTVGSTALQCLFRVLATVIGAVCGYICLLAADRNQYPYVIAIMILLFQIPMWYALLGSKYPKIGFISLLTMAVIVSTGYADRYQEQLFDPVWKRTFTAIIAILVVLIVDQLLWPVWARKMVRRHVSDLLIATGIQYSKVASLVCQANTSSYRYEHTLQDAQCNAKILRRQHQLCVQMLDLAQMEPRMTKGTFPIDVYRQILDHELNILYWIEHLLKVQTFITTRVRQLIMNPMNSYRKELAAAVHLYLFTLAGSLRTKSSLPASLPSAELARQMLQQRQAELWHQDFDRLNDMTPEEEKTVDLNENEVNLKRVRSAENQIYWQTYAAGTVEVINEQEAMGELVAKLMGQHVFKAATKDWIT</sequence>
<feature type="transmembrane region" description="Helical" evidence="7">
    <location>
        <begin position="683"/>
        <end position="704"/>
    </location>
</feature>
<feature type="transmembrane region" description="Helical" evidence="7">
    <location>
        <begin position="576"/>
        <end position="592"/>
    </location>
</feature>
<feature type="coiled-coil region" evidence="5">
    <location>
        <begin position="325"/>
        <end position="387"/>
    </location>
</feature>
<dbReference type="InterPro" id="IPR023244">
    <property type="entry name" value="Brefeldin_A-sensitivity_4"/>
</dbReference>
<proteinExistence type="predicted"/>
<feature type="transmembrane region" description="Helical" evidence="7">
    <location>
        <begin position="20"/>
        <end position="40"/>
    </location>
</feature>
<feature type="transmembrane region" description="Helical" evidence="7">
    <location>
        <begin position="625"/>
        <end position="644"/>
    </location>
</feature>
<dbReference type="OrthoDB" id="68611at2759"/>
<dbReference type="InterPro" id="IPR020966">
    <property type="entry name" value="ALMT"/>
</dbReference>
<dbReference type="InterPro" id="IPR018823">
    <property type="entry name" value="ArAE_2_N"/>
</dbReference>
<feature type="transmembrane region" description="Helical" evidence="7">
    <location>
        <begin position="599"/>
        <end position="619"/>
    </location>
</feature>
<dbReference type="PANTHER" id="PTHR47804">
    <property type="entry name" value="60S RIBOSOMAL PROTEIN L19"/>
    <property type="match status" value="1"/>
</dbReference>
<feature type="domain" description="Putative ER transporter 6TM N-terminal" evidence="8">
    <location>
        <begin position="10"/>
        <end position="337"/>
    </location>
</feature>
<dbReference type="PANTHER" id="PTHR47804:SF3">
    <property type="entry name" value="PROTEIN BRE4"/>
    <property type="match status" value="1"/>
</dbReference>
<evidence type="ECO:0000259" key="8">
    <source>
        <dbReference type="Pfam" id="PF10337"/>
    </source>
</evidence>
<keyword evidence="4 7" id="KW-0472">Membrane</keyword>
<dbReference type="Proteomes" id="UP000054107">
    <property type="component" value="Unassembled WGS sequence"/>
</dbReference>
<dbReference type="AlphaFoldDB" id="A0A0B7N6J9"/>
<feature type="transmembrane region" description="Helical" evidence="7">
    <location>
        <begin position="47"/>
        <end position="67"/>
    </location>
</feature>
<feature type="compositionally biased region" description="Low complexity" evidence="6">
    <location>
        <begin position="470"/>
        <end position="484"/>
    </location>
</feature>
<evidence type="ECO:0000256" key="6">
    <source>
        <dbReference type="SAM" id="MobiDB-lite"/>
    </source>
</evidence>
<keyword evidence="3 7" id="KW-1133">Transmembrane helix</keyword>
<evidence type="ECO:0000313" key="9">
    <source>
        <dbReference type="EMBL" id="CEP10684.1"/>
    </source>
</evidence>
<keyword evidence="2 7" id="KW-0812">Transmembrane</keyword>
<evidence type="ECO:0000256" key="2">
    <source>
        <dbReference type="ARBA" id="ARBA00022692"/>
    </source>
</evidence>
<dbReference type="Pfam" id="PF11744">
    <property type="entry name" value="ALMT"/>
    <property type="match status" value="1"/>
</dbReference>
<dbReference type="Pfam" id="PF10337">
    <property type="entry name" value="ArAE_2_N"/>
    <property type="match status" value="1"/>
</dbReference>
<feature type="transmembrane region" description="Helical" evidence="7">
    <location>
        <begin position="73"/>
        <end position="97"/>
    </location>
</feature>
<keyword evidence="10" id="KW-1185">Reference proteome</keyword>
<dbReference type="GO" id="GO:0016020">
    <property type="term" value="C:membrane"/>
    <property type="evidence" value="ECO:0007669"/>
    <property type="project" value="UniProtKB-SubCell"/>
</dbReference>
<comment type="subcellular location">
    <subcellularLocation>
        <location evidence="1">Membrane</location>
        <topology evidence="1">Multi-pass membrane protein</topology>
    </subcellularLocation>
</comment>
<keyword evidence="5" id="KW-0175">Coiled coil</keyword>
<feature type="region of interest" description="Disordered" evidence="6">
    <location>
        <begin position="435"/>
        <end position="495"/>
    </location>
</feature>
<evidence type="ECO:0000256" key="5">
    <source>
        <dbReference type="SAM" id="Coils"/>
    </source>
</evidence>
<gene>
    <name evidence="9" type="primary">PARPA_04424.1 scaffold 13078</name>
</gene>
<dbReference type="GO" id="GO:0015743">
    <property type="term" value="P:malate transport"/>
    <property type="evidence" value="ECO:0007669"/>
    <property type="project" value="InterPro"/>
</dbReference>
<accession>A0A0B7N6J9</accession>
<name>A0A0B7N6J9_9FUNG</name>
<dbReference type="PRINTS" id="PR02047">
    <property type="entry name" value="BREFELDNASP4"/>
</dbReference>
<feature type="transmembrane region" description="Helical" evidence="7">
    <location>
        <begin position="545"/>
        <end position="564"/>
    </location>
</feature>
<protein>
    <recommendedName>
        <fullName evidence="8">Putative ER transporter 6TM N-terminal domain-containing protein</fullName>
    </recommendedName>
</protein>
<evidence type="ECO:0000256" key="7">
    <source>
        <dbReference type="SAM" id="Phobius"/>
    </source>
</evidence>
<evidence type="ECO:0000256" key="1">
    <source>
        <dbReference type="ARBA" id="ARBA00004141"/>
    </source>
</evidence>
<evidence type="ECO:0000256" key="3">
    <source>
        <dbReference type="ARBA" id="ARBA00022989"/>
    </source>
</evidence>
<dbReference type="InterPro" id="IPR052430">
    <property type="entry name" value="IVT-Associated"/>
</dbReference>
<evidence type="ECO:0000256" key="4">
    <source>
        <dbReference type="ARBA" id="ARBA00023136"/>
    </source>
</evidence>